<dbReference type="EMBL" id="JAGGKX010000009">
    <property type="protein sequence ID" value="MBP1969985.1"/>
    <property type="molecule type" value="Genomic_DNA"/>
</dbReference>
<dbReference type="InterPro" id="IPR041633">
    <property type="entry name" value="Polbeta"/>
</dbReference>
<keyword evidence="3" id="KW-1185">Reference proteome</keyword>
<evidence type="ECO:0000313" key="2">
    <source>
        <dbReference type="EMBL" id="MBP1969985.1"/>
    </source>
</evidence>
<proteinExistence type="predicted"/>
<evidence type="ECO:0000259" key="1">
    <source>
        <dbReference type="Pfam" id="PF18765"/>
    </source>
</evidence>
<name>A0ABS4IGA8_9BACI</name>
<dbReference type="SUPFAM" id="SSF81301">
    <property type="entry name" value="Nucleotidyltransferase"/>
    <property type="match status" value="1"/>
</dbReference>
<dbReference type="Pfam" id="PF18765">
    <property type="entry name" value="Polbeta"/>
    <property type="match status" value="1"/>
</dbReference>
<comment type="caution">
    <text evidence="2">The sequence shown here is derived from an EMBL/GenBank/DDBJ whole genome shotgun (WGS) entry which is preliminary data.</text>
</comment>
<gene>
    <name evidence="2" type="ORF">J2Z83_002093</name>
</gene>
<reference evidence="2 3" key="1">
    <citation type="submission" date="2021-03" db="EMBL/GenBank/DDBJ databases">
        <title>Genomic Encyclopedia of Type Strains, Phase IV (KMG-IV): sequencing the most valuable type-strain genomes for metagenomic binning, comparative biology and taxonomic classification.</title>
        <authorList>
            <person name="Goeker M."/>
        </authorList>
    </citation>
    <scope>NUCLEOTIDE SEQUENCE [LARGE SCALE GENOMIC DNA]</scope>
    <source>
        <strain evidence="2 3">DSM 25609</strain>
    </source>
</reference>
<protein>
    <submittedName>
        <fullName evidence="2">Nucleotidyltransferase</fullName>
    </submittedName>
</protein>
<sequence length="67" mass="7530">MTNYRRNSDMFGLLERDIQMIVQAIKNTKEIDCAMIYGSRALGNYKKGSDVDIAIKGTEVTYHAAAK</sequence>
<dbReference type="InterPro" id="IPR043519">
    <property type="entry name" value="NT_sf"/>
</dbReference>
<accession>A0ABS4IGA8</accession>
<feature type="domain" description="Polymerase beta nucleotidyltransferase" evidence="1">
    <location>
        <begin position="20"/>
        <end position="59"/>
    </location>
</feature>
<organism evidence="2 3">
    <name type="scientific">Virgibacillus natechei</name>
    <dbReference type="NCBI Taxonomy" id="1216297"/>
    <lineage>
        <taxon>Bacteria</taxon>
        <taxon>Bacillati</taxon>
        <taxon>Bacillota</taxon>
        <taxon>Bacilli</taxon>
        <taxon>Bacillales</taxon>
        <taxon>Bacillaceae</taxon>
        <taxon>Virgibacillus</taxon>
    </lineage>
</organism>
<evidence type="ECO:0000313" key="3">
    <source>
        <dbReference type="Proteomes" id="UP001519345"/>
    </source>
</evidence>
<dbReference type="Gene3D" id="3.30.460.10">
    <property type="entry name" value="Beta Polymerase, domain 2"/>
    <property type="match status" value="1"/>
</dbReference>
<dbReference type="CDD" id="cd05403">
    <property type="entry name" value="NT_KNTase_like"/>
    <property type="match status" value="1"/>
</dbReference>
<dbReference type="Proteomes" id="UP001519345">
    <property type="component" value="Unassembled WGS sequence"/>
</dbReference>